<evidence type="ECO:0000256" key="1">
    <source>
        <dbReference type="ARBA" id="ARBA00007718"/>
    </source>
</evidence>
<evidence type="ECO:0000256" key="3">
    <source>
        <dbReference type="ARBA" id="ARBA00023133"/>
    </source>
</evidence>
<dbReference type="Proteomes" id="UP000244890">
    <property type="component" value="Chromosome"/>
</dbReference>
<gene>
    <name evidence="7" type="primary">hemH</name>
    <name evidence="9" type="ORF">CDV25_03955</name>
</gene>
<dbReference type="InterPro" id="IPR033644">
    <property type="entry name" value="Ferrochelatase_C"/>
</dbReference>
<dbReference type="InterPro" id="IPR001015">
    <property type="entry name" value="Ferrochelatase"/>
</dbReference>
<comment type="pathway">
    <text evidence="7 8">Porphyrin-containing compound metabolism; protoheme biosynthesis; protoheme from protoporphyrin-IX: step 1/1.</text>
</comment>
<keyword evidence="2 7" id="KW-0408">Iron</keyword>
<evidence type="ECO:0000256" key="6">
    <source>
        <dbReference type="ARBA" id="ARBA00024536"/>
    </source>
</evidence>
<dbReference type="UniPathway" id="UPA00252">
    <property type="reaction ID" value="UER00325"/>
</dbReference>
<feature type="binding site" evidence="7">
    <location>
        <position position="190"/>
    </location>
    <ligand>
        <name>Fe(2+)</name>
        <dbReference type="ChEBI" id="CHEBI:29033"/>
    </ligand>
</feature>
<dbReference type="CDD" id="cd00419">
    <property type="entry name" value="Ferrochelatase_C"/>
    <property type="match status" value="1"/>
</dbReference>
<comment type="similarity">
    <text evidence="1 7 8">Belongs to the ferrochelatase family.</text>
</comment>
<dbReference type="InterPro" id="IPR019772">
    <property type="entry name" value="Ferrochelatase_AS"/>
</dbReference>
<dbReference type="SUPFAM" id="SSF53800">
    <property type="entry name" value="Chelatase"/>
    <property type="match status" value="1"/>
</dbReference>
<keyword evidence="4 7" id="KW-0456">Lyase</keyword>
<evidence type="ECO:0000256" key="2">
    <source>
        <dbReference type="ARBA" id="ARBA00023004"/>
    </source>
</evidence>
<dbReference type="EC" id="4.98.1.1" evidence="7 8"/>
<dbReference type="GO" id="GO:0046872">
    <property type="term" value="F:metal ion binding"/>
    <property type="evidence" value="ECO:0007669"/>
    <property type="project" value="UniProtKB-KW"/>
</dbReference>
<evidence type="ECO:0000256" key="4">
    <source>
        <dbReference type="ARBA" id="ARBA00023239"/>
    </source>
</evidence>
<dbReference type="Gene3D" id="3.40.50.1400">
    <property type="match status" value="2"/>
</dbReference>
<name>A0A2U8FCS7_9HELI</name>
<dbReference type="AlphaFoldDB" id="A0A2U8FCS7"/>
<comment type="subcellular location">
    <subcellularLocation>
        <location evidence="7 8">Cytoplasm</location>
    </subcellularLocation>
</comment>
<dbReference type="PANTHER" id="PTHR11108:SF1">
    <property type="entry name" value="FERROCHELATASE, MITOCHONDRIAL"/>
    <property type="match status" value="1"/>
</dbReference>
<dbReference type="HAMAP" id="MF_00323">
    <property type="entry name" value="Ferrochelatase"/>
    <property type="match status" value="1"/>
</dbReference>
<proteinExistence type="inferred from homology"/>
<keyword evidence="3 7" id="KW-0350">Heme biosynthesis</keyword>
<accession>A0A2U8FCS7</accession>
<reference evidence="9 10" key="1">
    <citation type="submission" date="2017-06" db="EMBL/GenBank/DDBJ databases">
        <title>Complete genome of Helicobacter apodemus.</title>
        <authorList>
            <person name="Cho S."/>
        </authorList>
    </citation>
    <scope>NUCLEOTIDE SEQUENCE [LARGE SCALE GENOMIC DNA]</scope>
    <source>
        <strain evidence="10">SNUVETPUB-15-01</strain>
    </source>
</reference>
<evidence type="ECO:0000313" key="10">
    <source>
        <dbReference type="Proteomes" id="UP000244890"/>
    </source>
</evidence>
<evidence type="ECO:0000256" key="8">
    <source>
        <dbReference type="RuleBase" id="RU000607"/>
    </source>
</evidence>
<dbReference type="GO" id="GO:0005737">
    <property type="term" value="C:cytoplasm"/>
    <property type="evidence" value="ECO:0007669"/>
    <property type="project" value="UniProtKB-SubCell"/>
</dbReference>
<organism evidence="9 10">
    <name type="scientific">Helicobacter apodemus</name>
    <dbReference type="NCBI Taxonomy" id="135569"/>
    <lineage>
        <taxon>Bacteria</taxon>
        <taxon>Pseudomonadati</taxon>
        <taxon>Campylobacterota</taxon>
        <taxon>Epsilonproteobacteria</taxon>
        <taxon>Campylobacterales</taxon>
        <taxon>Helicobacteraceae</taxon>
        <taxon>Helicobacter</taxon>
    </lineage>
</organism>
<comment type="catalytic activity">
    <reaction evidence="6">
        <text>Fe-coproporphyrin III + 2 H(+) = coproporphyrin III + Fe(2+)</text>
        <dbReference type="Rhea" id="RHEA:49572"/>
        <dbReference type="ChEBI" id="CHEBI:15378"/>
        <dbReference type="ChEBI" id="CHEBI:29033"/>
        <dbReference type="ChEBI" id="CHEBI:68438"/>
        <dbReference type="ChEBI" id="CHEBI:131725"/>
        <dbReference type="EC" id="4.99.1.9"/>
    </reaction>
    <physiologicalReaction direction="right-to-left" evidence="6">
        <dbReference type="Rhea" id="RHEA:49574"/>
    </physiologicalReaction>
</comment>
<dbReference type="RefSeq" id="WP_108910873.1">
    <property type="nucleotide sequence ID" value="NZ_CP021886.1"/>
</dbReference>
<dbReference type="GO" id="GO:0004325">
    <property type="term" value="F:ferrochelatase activity"/>
    <property type="evidence" value="ECO:0007669"/>
    <property type="project" value="UniProtKB-UniRule"/>
</dbReference>
<keyword evidence="7" id="KW-0479">Metal-binding</keyword>
<evidence type="ECO:0000256" key="7">
    <source>
        <dbReference type="HAMAP-Rule" id="MF_00323"/>
    </source>
</evidence>
<dbReference type="CDD" id="cd03411">
    <property type="entry name" value="Ferrochelatase_N"/>
    <property type="match status" value="1"/>
</dbReference>
<comment type="catalytic activity">
    <reaction evidence="7 8">
        <text>heme b + 2 H(+) = protoporphyrin IX + Fe(2+)</text>
        <dbReference type="Rhea" id="RHEA:22584"/>
        <dbReference type="ChEBI" id="CHEBI:15378"/>
        <dbReference type="ChEBI" id="CHEBI:29033"/>
        <dbReference type="ChEBI" id="CHEBI:57306"/>
        <dbReference type="ChEBI" id="CHEBI:60344"/>
        <dbReference type="EC" id="4.98.1.1"/>
    </reaction>
</comment>
<dbReference type="PANTHER" id="PTHR11108">
    <property type="entry name" value="FERROCHELATASE"/>
    <property type="match status" value="1"/>
</dbReference>
<dbReference type="NCBIfam" id="TIGR00109">
    <property type="entry name" value="hemH"/>
    <property type="match status" value="1"/>
</dbReference>
<comment type="function">
    <text evidence="7 8">Catalyzes the ferrous insertion into protoporphyrin IX.</text>
</comment>
<dbReference type="KEGG" id="had:CDV25_03955"/>
<dbReference type="Pfam" id="PF00762">
    <property type="entry name" value="Ferrochelatase"/>
    <property type="match status" value="1"/>
</dbReference>
<sequence length="324" mass="37316">MQHKKAVVLLNMGGPNNLLEVKTFLQNMFNDPYILSIKSSFFRSLLASFITHKRLEEAQSNYQAIGGKSPLVEHTFALCETLSQLDSSYFYTYAMRYTPPFAKDVVKELKAKAIEEIILFSLYPHFSYTTTQSSYDDFIKALKELDYHPKLCFVRNYYSDKMYNQAVINRICQALGGDDCREFHLIFSAHSLPQRNIDKGDPYQKEIIANVETLKPMLETMALHFKSISIAYQSKIGPIKWLEPNLQDILKNYQNEKLLIYPIAFSIDNSETDFELSIQYKRESQALGIKDYRVAKCLNSGEDFAESILALIHSELCQSVKLAR</sequence>
<dbReference type="OrthoDB" id="9809741at2"/>
<dbReference type="GO" id="GO:0006783">
    <property type="term" value="P:heme biosynthetic process"/>
    <property type="evidence" value="ECO:0007669"/>
    <property type="project" value="UniProtKB-UniRule"/>
</dbReference>
<keyword evidence="5 7" id="KW-0627">Porphyrin biosynthesis</keyword>
<feature type="binding site" evidence="7">
    <location>
        <position position="271"/>
    </location>
    <ligand>
        <name>Fe(2+)</name>
        <dbReference type="ChEBI" id="CHEBI:29033"/>
    </ligand>
</feature>
<protein>
    <recommendedName>
        <fullName evidence="7 8">Ferrochelatase</fullName>
        <ecNumber evidence="7 8">4.98.1.1</ecNumber>
    </recommendedName>
    <alternativeName>
        <fullName evidence="7">Heme synthase</fullName>
    </alternativeName>
    <alternativeName>
        <fullName evidence="7">Protoheme ferro-lyase</fullName>
    </alternativeName>
</protein>
<evidence type="ECO:0000256" key="5">
    <source>
        <dbReference type="ARBA" id="ARBA00023244"/>
    </source>
</evidence>
<dbReference type="InterPro" id="IPR033659">
    <property type="entry name" value="Ferrochelatase_N"/>
</dbReference>
<dbReference type="PROSITE" id="PS00534">
    <property type="entry name" value="FERROCHELATASE"/>
    <property type="match status" value="1"/>
</dbReference>
<keyword evidence="7 8" id="KW-0963">Cytoplasm</keyword>
<dbReference type="EMBL" id="CP021886">
    <property type="protein sequence ID" value="AWI34019.1"/>
    <property type="molecule type" value="Genomic_DNA"/>
</dbReference>
<evidence type="ECO:0000313" key="9">
    <source>
        <dbReference type="EMBL" id="AWI34019.1"/>
    </source>
</evidence>